<evidence type="ECO:0000313" key="3">
    <source>
        <dbReference type="Proteomes" id="UP000037035"/>
    </source>
</evidence>
<keyword evidence="1" id="KW-0812">Transmembrane</keyword>
<evidence type="ECO:0000256" key="1">
    <source>
        <dbReference type="SAM" id="Phobius"/>
    </source>
</evidence>
<proteinExistence type="predicted"/>
<sequence>MTALMCHISPTALTPYANPTFPLSSMSLPLSPRVPIPVGVFFLIGPVSTVVVPLAVPRSCIHVEPHSIRECSLRLYVCCALDISILSQSISQHLLTTCLLGNLSTLTSHLPVPHLVPSHGLGSTAPSPSYSGIRHARLNTPDTSIRHKREAVQTIFPSYLLSSLVLSITHSAIVTNKSSADLNIIPIQIVFWLSLKEMGNEIEKVFPTRAMLIILTIKFMKPDEHWLRTRISSTELELFLVGPSTGAYATSSKLCIENIHYENHQMALGFTTLNLFWIFDFLFMCSCCFSFILIDSYSIKYLIAINLFGWIIKLKSIGKSKDLLLKFQLFSFIILVPYFPFLDLTDIITIKNKSDVCLQLSQINASFYL</sequence>
<dbReference type="EMBL" id="LAVV01004477">
    <property type="protein sequence ID" value="KNZ61414.1"/>
    <property type="molecule type" value="Genomic_DNA"/>
</dbReference>
<organism evidence="2 3">
    <name type="scientific">Puccinia sorghi</name>
    <dbReference type="NCBI Taxonomy" id="27349"/>
    <lineage>
        <taxon>Eukaryota</taxon>
        <taxon>Fungi</taxon>
        <taxon>Dikarya</taxon>
        <taxon>Basidiomycota</taxon>
        <taxon>Pucciniomycotina</taxon>
        <taxon>Pucciniomycetes</taxon>
        <taxon>Pucciniales</taxon>
        <taxon>Pucciniaceae</taxon>
        <taxon>Puccinia</taxon>
    </lineage>
</organism>
<gene>
    <name evidence="2" type="ORF">VP01_1402g1</name>
</gene>
<dbReference type="VEuPathDB" id="FungiDB:VP01_1402g1"/>
<keyword evidence="1" id="KW-1133">Transmembrane helix</keyword>
<feature type="transmembrane region" description="Helical" evidence="1">
    <location>
        <begin position="323"/>
        <end position="342"/>
    </location>
</feature>
<feature type="transmembrane region" description="Helical" evidence="1">
    <location>
        <begin position="275"/>
        <end position="293"/>
    </location>
</feature>
<name>A0A0L6VL45_9BASI</name>
<keyword evidence="3" id="KW-1185">Reference proteome</keyword>
<dbReference type="AlphaFoldDB" id="A0A0L6VL45"/>
<reference evidence="2 3" key="1">
    <citation type="submission" date="2015-08" db="EMBL/GenBank/DDBJ databases">
        <title>Next Generation Sequencing and Analysis of the Genome of Puccinia sorghi L Schw, the Causal Agent of Maize Common Rust.</title>
        <authorList>
            <person name="Rochi L."/>
            <person name="Burguener G."/>
            <person name="Darino M."/>
            <person name="Turjanski A."/>
            <person name="Kreff E."/>
            <person name="Dieguez M.J."/>
            <person name="Sacco F."/>
        </authorList>
    </citation>
    <scope>NUCLEOTIDE SEQUENCE [LARGE SCALE GENOMIC DNA]</scope>
    <source>
        <strain evidence="2 3">RO10H11247</strain>
    </source>
</reference>
<keyword evidence="1" id="KW-0472">Membrane</keyword>
<protein>
    <submittedName>
        <fullName evidence="2">Uncharacterized protein</fullName>
    </submittedName>
</protein>
<evidence type="ECO:0000313" key="2">
    <source>
        <dbReference type="EMBL" id="KNZ61414.1"/>
    </source>
</evidence>
<dbReference type="Proteomes" id="UP000037035">
    <property type="component" value="Unassembled WGS sequence"/>
</dbReference>
<accession>A0A0L6VL45</accession>
<comment type="caution">
    <text evidence="2">The sequence shown here is derived from an EMBL/GenBank/DDBJ whole genome shotgun (WGS) entry which is preliminary data.</text>
</comment>